<feature type="non-terminal residue" evidence="1">
    <location>
        <position position="1"/>
    </location>
</feature>
<dbReference type="AlphaFoldDB" id="A0AAV5TYZ4"/>
<feature type="non-terminal residue" evidence="1">
    <location>
        <position position="177"/>
    </location>
</feature>
<proteinExistence type="predicted"/>
<evidence type="ECO:0000313" key="2">
    <source>
        <dbReference type="Proteomes" id="UP001432027"/>
    </source>
</evidence>
<comment type="caution">
    <text evidence="1">The sequence shown here is derived from an EMBL/GenBank/DDBJ whole genome shotgun (WGS) entry which is preliminary data.</text>
</comment>
<evidence type="ECO:0000313" key="1">
    <source>
        <dbReference type="EMBL" id="GMS99189.1"/>
    </source>
</evidence>
<dbReference type="EMBL" id="BTSX01000005">
    <property type="protein sequence ID" value="GMS99189.1"/>
    <property type="molecule type" value="Genomic_DNA"/>
</dbReference>
<keyword evidence="2" id="KW-1185">Reference proteome</keyword>
<accession>A0AAV5TYZ4</accession>
<reference evidence="1" key="1">
    <citation type="submission" date="2023-10" db="EMBL/GenBank/DDBJ databases">
        <title>Genome assembly of Pristionchus species.</title>
        <authorList>
            <person name="Yoshida K."/>
            <person name="Sommer R.J."/>
        </authorList>
    </citation>
    <scope>NUCLEOTIDE SEQUENCE</scope>
    <source>
        <strain evidence="1">RS0144</strain>
    </source>
</reference>
<gene>
    <name evidence="1" type="ORF">PENTCL1PPCAC_21364</name>
</gene>
<protein>
    <submittedName>
        <fullName evidence="1">Uncharacterized protein</fullName>
    </submittedName>
</protein>
<dbReference type="Proteomes" id="UP001432027">
    <property type="component" value="Unassembled WGS sequence"/>
</dbReference>
<organism evidence="1 2">
    <name type="scientific">Pristionchus entomophagus</name>
    <dbReference type="NCBI Taxonomy" id="358040"/>
    <lineage>
        <taxon>Eukaryota</taxon>
        <taxon>Metazoa</taxon>
        <taxon>Ecdysozoa</taxon>
        <taxon>Nematoda</taxon>
        <taxon>Chromadorea</taxon>
        <taxon>Rhabditida</taxon>
        <taxon>Rhabditina</taxon>
        <taxon>Diplogasteromorpha</taxon>
        <taxon>Diplogasteroidea</taxon>
        <taxon>Neodiplogasteridae</taxon>
        <taxon>Pristionchus</taxon>
    </lineage>
</organism>
<sequence length="177" mass="20301">SKTDASMRSLNDTMIDCAECGWKFDARSSRDQPNKCDLCTNWSWRFPKNGGSSVFNGVQYTIVNTCSLDSILSIFIGYYGMHWQFLSKKIGTSTWYEWSLRNLLDSGMYVDATKAELIARCYGHLMNIENRTYNLLSSDYETLKELAKSACLINFEIRCKTCNITQSFPKHLFEAPT</sequence>
<name>A0AAV5TYZ4_9BILA</name>